<evidence type="ECO:0000313" key="4">
    <source>
        <dbReference type="Proteomes" id="UP001408789"/>
    </source>
</evidence>
<keyword evidence="4" id="KW-1185">Reference proteome</keyword>
<proteinExistence type="predicted"/>
<dbReference type="Pfam" id="PF00498">
    <property type="entry name" value="FHA"/>
    <property type="match status" value="1"/>
</dbReference>
<evidence type="ECO:0000256" key="1">
    <source>
        <dbReference type="SAM" id="MobiDB-lite"/>
    </source>
</evidence>
<accession>A0AAP0DBZ9</accession>
<name>A0AAP0DBZ9_9ASTR</name>
<dbReference type="Proteomes" id="UP001408789">
    <property type="component" value="Unassembled WGS sequence"/>
</dbReference>
<evidence type="ECO:0000313" key="3">
    <source>
        <dbReference type="EMBL" id="KAK9070145.1"/>
    </source>
</evidence>
<comment type="caution">
    <text evidence="3">The sequence shown here is derived from an EMBL/GenBank/DDBJ whole genome shotgun (WGS) entry which is preliminary data.</text>
</comment>
<organism evidence="3 4">
    <name type="scientific">Deinandra increscens subsp. villosa</name>
    <dbReference type="NCBI Taxonomy" id="3103831"/>
    <lineage>
        <taxon>Eukaryota</taxon>
        <taxon>Viridiplantae</taxon>
        <taxon>Streptophyta</taxon>
        <taxon>Embryophyta</taxon>
        <taxon>Tracheophyta</taxon>
        <taxon>Spermatophyta</taxon>
        <taxon>Magnoliopsida</taxon>
        <taxon>eudicotyledons</taxon>
        <taxon>Gunneridae</taxon>
        <taxon>Pentapetalae</taxon>
        <taxon>asterids</taxon>
        <taxon>campanulids</taxon>
        <taxon>Asterales</taxon>
        <taxon>Asteraceae</taxon>
        <taxon>Asteroideae</taxon>
        <taxon>Heliantheae alliance</taxon>
        <taxon>Madieae</taxon>
        <taxon>Madiinae</taxon>
        <taxon>Deinandra</taxon>
    </lineage>
</organism>
<gene>
    <name evidence="3" type="ORF">SSX86_010545</name>
</gene>
<dbReference type="PROSITE" id="PS50006">
    <property type="entry name" value="FHA_DOMAIN"/>
    <property type="match status" value="1"/>
</dbReference>
<feature type="domain" description="FHA" evidence="2">
    <location>
        <begin position="29"/>
        <end position="81"/>
    </location>
</feature>
<feature type="region of interest" description="Disordered" evidence="1">
    <location>
        <begin position="293"/>
        <end position="318"/>
    </location>
</feature>
<protein>
    <recommendedName>
        <fullName evidence="2">FHA domain-containing protein</fullName>
    </recommendedName>
</protein>
<sequence>MAEATGLKLIMEKGPREGETLKYSSGTTVKLGRVVRGNTIAIKDAGISSKHICIQFDNQLSKWTLIDLDSSNGTILNGQILKPYAPSGLDDGDCIKIGELTSIIVKIGVESEIRPRRNPRRQAKPAAVEPVVKKETTELELGFDGELGGNEVKEPVQKRNLRTRAKKGVDSKNEVEIMSSKVSSIPELNQISENLNVDDSKGGNEVKEVVQKRNLRGRAAKAADSKNEVENMSSRRALRSSKKERVSFVPELNHISENLNDVDAVVVADDSISIEPKKRTRGRKGLPVQVLEEPGFDQGKPADIAVPGKRTRGGRRGVQMDPLKNAQISGLEENLDNANNGSSQIDEGNKETVDKTFDKLLKDPLENVKDNPLGNNLDTKGKEVAEELEESRKDGGEGTVKEAGPDNGQWLDLEKMTLSDFFDYLEVQLPKEIYDKTEKIISDMQEKARKCHEFRLQMNELERV</sequence>
<dbReference type="SMART" id="SM00240">
    <property type="entry name" value="FHA"/>
    <property type="match status" value="1"/>
</dbReference>
<reference evidence="3 4" key="1">
    <citation type="submission" date="2024-04" db="EMBL/GenBank/DDBJ databases">
        <title>The reference genome of an endangered Asteraceae, Deinandra increscens subsp. villosa, native to the Central Coast of California.</title>
        <authorList>
            <person name="Guilliams M."/>
            <person name="Hasenstab-Lehman K."/>
            <person name="Meyer R."/>
            <person name="Mcevoy S."/>
        </authorList>
    </citation>
    <scope>NUCLEOTIDE SEQUENCE [LARGE SCALE GENOMIC DNA]</scope>
    <source>
        <tissue evidence="3">Leaf</tissue>
    </source>
</reference>
<feature type="region of interest" description="Disordered" evidence="1">
    <location>
        <begin position="387"/>
        <end position="408"/>
    </location>
</feature>
<dbReference type="PANTHER" id="PTHR23308">
    <property type="entry name" value="NUCLEAR INHIBITOR OF PROTEIN PHOSPHATASE-1"/>
    <property type="match status" value="1"/>
</dbReference>
<dbReference type="InterPro" id="IPR000253">
    <property type="entry name" value="FHA_dom"/>
</dbReference>
<dbReference type="Gene3D" id="2.60.200.20">
    <property type="match status" value="1"/>
</dbReference>
<dbReference type="SUPFAM" id="SSF49879">
    <property type="entry name" value="SMAD/FHA domain"/>
    <property type="match status" value="1"/>
</dbReference>
<dbReference type="AlphaFoldDB" id="A0AAP0DBZ9"/>
<dbReference type="InterPro" id="IPR050923">
    <property type="entry name" value="Cell_Proc_Reg/RNA_Proc"/>
</dbReference>
<evidence type="ECO:0000259" key="2">
    <source>
        <dbReference type="PROSITE" id="PS50006"/>
    </source>
</evidence>
<feature type="compositionally biased region" description="Basic and acidic residues" evidence="1">
    <location>
        <begin position="387"/>
        <end position="404"/>
    </location>
</feature>
<dbReference type="InterPro" id="IPR008984">
    <property type="entry name" value="SMAD_FHA_dom_sf"/>
</dbReference>
<dbReference type="EMBL" id="JBCNJP010000012">
    <property type="protein sequence ID" value="KAK9070145.1"/>
    <property type="molecule type" value="Genomic_DNA"/>
</dbReference>